<dbReference type="GO" id="GO:0005886">
    <property type="term" value="C:plasma membrane"/>
    <property type="evidence" value="ECO:0007669"/>
    <property type="project" value="UniProtKB-SubCell"/>
</dbReference>
<reference evidence="8" key="1">
    <citation type="journal article" date="2020" name="mSystems">
        <title>Genome- and Community-Level Interaction Insights into Carbon Utilization and Element Cycling Functions of Hydrothermarchaeota in Hydrothermal Sediment.</title>
        <authorList>
            <person name="Zhou Z."/>
            <person name="Liu Y."/>
            <person name="Xu W."/>
            <person name="Pan J."/>
            <person name="Luo Z.H."/>
            <person name="Li M."/>
        </authorList>
    </citation>
    <scope>NUCLEOTIDE SEQUENCE [LARGE SCALE GENOMIC DNA]</scope>
    <source>
        <strain evidence="8">SpSt-418</strain>
    </source>
</reference>
<feature type="domain" description="VTT" evidence="7">
    <location>
        <begin position="61"/>
        <end position="178"/>
    </location>
</feature>
<feature type="transmembrane region" description="Helical" evidence="6">
    <location>
        <begin position="130"/>
        <end position="150"/>
    </location>
</feature>
<keyword evidence="4 6" id="KW-1133">Transmembrane helix</keyword>
<gene>
    <name evidence="8" type="ORF">ENR64_25520</name>
</gene>
<evidence type="ECO:0000256" key="3">
    <source>
        <dbReference type="ARBA" id="ARBA00022692"/>
    </source>
</evidence>
<feature type="transmembrane region" description="Helical" evidence="6">
    <location>
        <begin position="12"/>
        <end position="30"/>
    </location>
</feature>
<dbReference type="InterPro" id="IPR032816">
    <property type="entry name" value="VTT_dom"/>
</dbReference>
<evidence type="ECO:0000259" key="7">
    <source>
        <dbReference type="Pfam" id="PF09335"/>
    </source>
</evidence>
<accession>A0A7C3PIA1</accession>
<keyword evidence="5 6" id="KW-0472">Membrane</keyword>
<dbReference type="AlphaFoldDB" id="A0A7C3PIA1"/>
<proteinExistence type="inferred from homology"/>
<feature type="transmembrane region" description="Helical" evidence="6">
    <location>
        <begin position="162"/>
        <end position="181"/>
    </location>
</feature>
<organism evidence="8">
    <name type="scientific">Oscillatoriales cyanobacterium SpSt-418</name>
    <dbReference type="NCBI Taxonomy" id="2282169"/>
    <lineage>
        <taxon>Bacteria</taxon>
        <taxon>Bacillati</taxon>
        <taxon>Cyanobacteriota</taxon>
        <taxon>Cyanophyceae</taxon>
        <taxon>Oscillatoriophycideae</taxon>
        <taxon>Oscillatoriales</taxon>
    </lineage>
</organism>
<feature type="transmembrane region" description="Helical" evidence="6">
    <location>
        <begin position="42"/>
        <end position="61"/>
    </location>
</feature>
<name>A0A7C3PIA1_9CYAN</name>
<comment type="caution">
    <text evidence="8">The sequence shown here is derived from an EMBL/GenBank/DDBJ whole genome shotgun (WGS) entry which is preliminary data.</text>
</comment>
<evidence type="ECO:0000313" key="8">
    <source>
        <dbReference type="EMBL" id="HFN01054.1"/>
    </source>
</evidence>
<evidence type="ECO:0000256" key="5">
    <source>
        <dbReference type="ARBA" id="ARBA00023136"/>
    </source>
</evidence>
<evidence type="ECO:0000256" key="6">
    <source>
        <dbReference type="RuleBase" id="RU366058"/>
    </source>
</evidence>
<keyword evidence="3 6" id="KW-0812">Transmembrane</keyword>
<keyword evidence="2 6" id="KW-1003">Cell membrane</keyword>
<dbReference type="PANTHER" id="PTHR12677:SF59">
    <property type="entry name" value="GOLGI APPARATUS MEMBRANE PROTEIN TVP38-RELATED"/>
    <property type="match status" value="1"/>
</dbReference>
<dbReference type="PANTHER" id="PTHR12677">
    <property type="entry name" value="GOLGI APPARATUS MEMBRANE PROTEIN TVP38-RELATED"/>
    <property type="match status" value="1"/>
</dbReference>
<protein>
    <recommendedName>
        <fullName evidence="6">TVP38/TMEM64 family membrane protein</fullName>
    </recommendedName>
</protein>
<dbReference type="EMBL" id="DSRU01000363">
    <property type="protein sequence ID" value="HFN01054.1"/>
    <property type="molecule type" value="Genomic_DNA"/>
</dbReference>
<evidence type="ECO:0000256" key="2">
    <source>
        <dbReference type="ARBA" id="ARBA00022475"/>
    </source>
</evidence>
<dbReference type="Pfam" id="PF09335">
    <property type="entry name" value="VTT_dom"/>
    <property type="match status" value="1"/>
</dbReference>
<feature type="transmembrane region" description="Helical" evidence="6">
    <location>
        <begin position="187"/>
        <end position="206"/>
    </location>
</feature>
<sequence length="211" mass="22926">MQNKVIKIVELSLMVALLVLAIAFINQVGIEQVRADVAQFGIWAPVIVLLLRLTSILIPVLPGTAYSILAGGLFGFAPGLLIIAIADLLACTSNFFIAKRYGRSLVQKLVGQKFMVKVDSLGQNYLERNVFLVTGLLMTGLFDFVCYAVGLTQMGWRKFMPALVLSIAIAKPPLVALGAGVFERGRILLGLSLLGMFILAMITAWVKRKSD</sequence>
<feature type="transmembrane region" description="Helical" evidence="6">
    <location>
        <begin position="73"/>
        <end position="97"/>
    </location>
</feature>
<comment type="subcellular location">
    <subcellularLocation>
        <location evidence="1 6">Cell membrane</location>
        <topology evidence="1 6">Multi-pass membrane protein</topology>
    </subcellularLocation>
</comment>
<evidence type="ECO:0000256" key="4">
    <source>
        <dbReference type="ARBA" id="ARBA00022989"/>
    </source>
</evidence>
<comment type="similarity">
    <text evidence="6">Belongs to the TVP38/TMEM64 family.</text>
</comment>
<dbReference type="InterPro" id="IPR015414">
    <property type="entry name" value="TMEM64"/>
</dbReference>
<evidence type="ECO:0000256" key="1">
    <source>
        <dbReference type="ARBA" id="ARBA00004651"/>
    </source>
</evidence>